<evidence type="ECO:0000313" key="10">
    <source>
        <dbReference type="EMBL" id="EXB39107.1"/>
    </source>
</evidence>
<reference evidence="11" key="1">
    <citation type="submission" date="2013-01" db="EMBL/GenBank/DDBJ databases">
        <title>Draft Genome Sequence of a Mulberry Tree, Morus notabilis C.K. Schneid.</title>
        <authorList>
            <person name="He N."/>
            <person name="Zhao S."/>
        </authorList>
    </citation>
    <scope>NUCLEOTIDE SEQUENCE</scope>
</reference>
<dbReference type="InterPro" id="IPR017853">
    <property type="entry name" value="GH"/>
</dbReference>
<evidence type="ECO:0000256" key="6">
    <source>
        <dbReference type="ARBA" id="ARBA00033335"/>
    </source>
</evidence>
<comment type="similarity">
    <text evidence="2 8">Belongs to the glycosyl hydrolase 17 family.</text>
</comment>
<evidence type="ECO:0000256" key="4">
    <source>
        <dbReference type="ARBA" id="ARBA00022801"/>
    </source>
</evidence>
<evidence type="ECO:0000256" key="2">
    <source>
        <dbReference type="ARBA" id="ARBA00008773"/>
    </source>
</evidence>
<feature type="compositionally biased region" description="Polar residues" evidence="9">
    <location>
        <begin position="111"/>
        <end position="131"/>
    </location>
</feature>
<dbReference type="GO" id="GO:0042973">
    <property type="term" value="F:glucan endo-1,3-beta-D-glucosidase activity"/>
    <property type="evidence" value="ECO:0007669"/>
    <property type="project" value="UniProtKB-EC"/>
</dbReference>
<dbReference type="Pfam" id="PF00332">
    <property type="entry name" value="Glyco_hydro_17"/>
    <property type="match status" value="1"/>
</dbReference>
<evidence type="ECO:0000256" key="7">
    <source>
        <dbReference type="ARBA" id="ARBA00033417"/>
    </source>
</evidence>
<dbReference type="eggNOG" id="ENOG502QQ3M">
    <property type="taxonomic scope" value="Eukaryota"/>
</dbReference>
<dbReference type="Gene3D" id="3.20.20.80">
    <property type="entry name" value="Glycosidases"/>
    <property type="match status" value="2"/>
</dbReference>
<evidence type="ECO:0000256" key="8">
    <source>
        <dbReference type="RuleBase" id="RU004335"/>
    </source>
</evidence>
<dbReference type="SUPFAM" id="SSF51445">
    <property type="entry name" value="(Trans)glycosidases"/>
    <property type="match status" value="1"/>
</dbReference>
<dbReference type="AlphaFoldDB" id="W9QKA9"/>
<evidence type="ECO:0000313" key="11">
    <source>
        <dbReference type="Proteomes" id="UP000030645"/>
    </source>
</evidence>
<dbReference type="GO" id="GO:0005975">
    <property type="term" value="P:carbohydrate metabolic process"/>
    <property type="evidence" value="ECO:0007669"/>
    <property type="project" value="InterPro"/>
</dbReference>
<feature type="region of interest" description="Disordered" evidence="9">
    <location>
        <begin position="15"/>
        <end position="141"/>
    </location>
</feature>
<dbReference type="Proteomes" id="UP000030645">
    <property type="component" value="Unassembled WGS sequence"/>
</dbReference>
<keyword evidence="4" id="KW-0378">Hydrolase</keyword>
<evidence type="ECO:0000256" key="5">
    <source>
        <dbReference type="ARBA" id="ARBA00023295"/>
    </source>
</evidence>
<dbReference type="PANTHER" id="PTHR32227">
    <property type="entry name" value="GLUCAN ENDO-1,3-BETA-GLUCOSIDASE BG1-RELATED-RELATED"/>
    <property type="match status" value="1"/>
</dbReference>
<protein>
    <recommendedName>
        <fullName evidence="3">glucan endo-1,3-beta-D-glucosidase</fullName>
        <ecNumber evidence="3">3.2.1.39</ecNumber>
    </recommendedName>
    <alternativeName>
        <fullName evidence="6">(1-&gt;3)-beta-glucan endohydrolase</fullName>
    </alternativeName>
    <alternativeName>
        <fullName evidence="7">Beta-1,3-endoglucanase</fullName>
    </alternativeName>
</protein>
<gene>
    <name evidence="10" type="ORF">L484_016577</name>
</gene>
<feature type="compositionally biased region" description="Basic residues" evidence="9">
    <location>
        <begin position="43"/>
        <end position="55"/>
    </location>
</feature>
<feature type="compositionally biased region" description="Polar residues" evidence="9">
    <location>
        <begin position="68"/>
        <end position="104"/>
    </location>
</feature>
<evidence type="ECO:0000256" key="9">
    <source>
        <dbReference type="SAM" id="MobiDB-lite"/>
    </source>
</evidence>
<accession>W9QKA9</accession>
<dbReference type="InterPro" id="IPR044965">
    <property type="entry name" value="Glyco_hydro_17_plant"/>
</dbReference>
<comment type="catalytic activity">
    <reaction evidence="1">
        <text>Hydrolysis of (1-&gt;3)-beta-D-glucosidic linkages in (1-&gt;3)-beta-D-glucans.</text>
        <dbReference type="EC" id="3.2.1.39"/>
    </reaction>
</comment>
<organism evidence="10 11">
    <name type="scientific">Morus notabilis</name>
    <dbReference type="NCBI Taxonomy" id="981085"/>
    <lineage>
        <taxon>Eukaryota</taxon>
        <taxon>Viridiplantae</taxon>
        <taxon>Streptophyta</taxon>
        <taxon>Embryophyta</taxon>
        <taxon>Tracheophyta</taxon>
        <taxon>Spermatophyta</taxon>
        <taxon>Magnoliopsida</taxon>
        <taxon>eudicotyledons</taxon>
        <taxon>Gunneridae</taxon>
        <taxon>Pentapetalae</taxon>
        <taxon>rosids</taxon>
        <taxon>fabids</taxon>
        <taxon>Rosales</taxon>
        <taxon>Moraceae</taxon>
        <taxon>Moreae</taxon>
        <taxon>Morus</taxon>
    </lineage>
</organism>
<proteinExistence type="inferred from homology"/>
<name>W9QKA9_9ROSA</name>
<dbReference type="STRING" id="981085.W9QKA9"/>
<keyword evidence="5" id="KW-0326">Glycosidase</keyword>
<keyword evidence="11" id="KW-1185">Reference proteome</keyword>
<sequence>MLRIVGKQLVATKRSLISLQPKQHPPDASLRPIPIRSPSPPQHQHRLNPRPPKRGPQKDCQKPIRSQLLGSKTTLKTTRTSGSDTSPLETRSKPQTMPLNSSSPPWKRSKTQSPGQASPTESRSPQHSTPAVLSESYPPSRGTFRSDYEPIINPLIHFLVNNRSPVLVNSYPYVSYISNTRDICLDYALFTAQSVVVRDGQFGYRNLFDAILDAVYSALEKAGGGSLEVVVSETGWPGRAIEMYVFAMFDENQKSPEYEKHWGLFFPNKQSKYGISFS</sequence>
<evidence type="ECO:0000256" key="3">
    <source>
        <dbReference type="ARBA" id="ARBA00012780"/>
    </source>
</evidence>
<dbReference type="EMBL" id="KE343711">
    <property type="protein sequence ID" value="EXB39107.1"/>
    <property type="molecule type" value="Genomic_DNA"/>
</dbReference>
<dbReference type="InterPro" id="IPR000490">
    <property type="entry name" value="Glyco_hydro_17"/>
</dbReference>
<evidence type="ECO:0000256" key="1">
    <source>
        <dbReference type="ARBA" id="ARBA00000382"/>
    </source>
</evidence>
<dbReference type="EC" id="3.2.1.39" evidence="3"/>